<dbReference type="GO" id="GO:0071541">
    <property type="term" value="C:eukaryotic translation initiation factor 3 complex, eIF3m"/>
    <property type="evidence" value="ECO:0007669"/>
    <property type="project" value="UniProtKB-UniRule"/>
</dbReference>
<dbReference type="PANTHER" id="PTHR15350">
    <property type="entry name" value="COP9 SIGNALOSOME COMPLEX SUBUNIT 7/DENDRITIC CELL PROTEIN GA17"/>
    <property type="match status" value="1"/>
</dbReference>
<dbReference type="AlphaFoldDB" id="A0A1Z5K147"/>
<dbReference type="HAMAP" id="MF_03012">
    <property type="entry name" value="eIF3m"/>
    <property type="match status" value="1"/>
</dbReference>
<keyword evidence="3 5" id="KW-0396">Initiation factor</keyword>
<sequence length="446" mass="47714">MVVSSTLVNVTEDAEMRIVGLMADAAPSNFLGNSFRDTCSASIHNGDASGLLQAVVGDAGAVASLMILQPDEATAAMSILAALLNRVAEKNQQSQLATALASAIRQSGTEADDATLKRKMLLLSILFNMREEPVGKVALLDILMLLAGSNAAELLSPDSTLGSLLAEPTRSGGVLASGSNGTSSDRSSAATLVAVNSSSLPRLAVMLDAWKTPLPARQGLYRTVVSVLPSTDVRKQRFLLLLTESYSSTDKNGIEAAREAAIGAIRDPVTLFVQQRNLLKQPAIQALGSQDANLYGLLQVFQEGKLSDYNQFVQKNGGNEAALLSPYGLDPESCRRNMQILSLCSLASEQEEIPYSVVAETLQLTNSDSQVETWVIAAVGSGLLQAKMDQLSKMVMVERSVVRRFDTHQWKILQSRLHKWKKNVGGILQVLKEHQTSTGTAATTMV</sequence>
<dbReference type="Pfam" id="PF01399">
    <property type="entry name" value="PCI"/>
    <property type="match status" value="1"/>
</dbReference>
<comment type="subcellular location">
    <subcellularLocation>
        <location evidence="5">Cytoplasm</location>
    </subcellularLocation>
</comment>
<evidence type="ECO:0000259" key="6">
    <source>
        <dbReference type="PROSITE" id="PS50250"/>
    </source>
</evidence>
<organism evidence="7 8">
    <name type="scientific">Fistulifera solaris</name>
    <name type="common">Oleaginous diatom</name>
    <dbReference type="NCBI Taxonomy" id="1519565"/>
    <lineage>
        <taxon>Eukaryota</taxon>
        <taxon>Sar</taxon>
        <taxon>Stramenopiles</taxon>
        <taxon>Ochrophyta</taxon>
        <taxon>Bacillariophyta</taxon>
        <taxon>Bacillariophyceae</taxon>
        <taxon>Bacillariophycidae</taxon>
        <taxon>Naviculales</taxon>
        <taxon>Naviculaceae</taxon>
        <taxon>Fistulifera</taxon>
    </lineage>
</organism>
<dbReference type="PANTHER" id="PTHR15350:SF2">
    <property type="entry name" value="EUKARYOTIC TRANSLATION INITIATION FACTOR 3 SUBUNIT M"/>
    <property type="match status" value="1"/>
</dbReference>
<dbReference type="Proteomes" id="UP000198406">
    <property type="component" value="Unassembled WGS sequence"/>
</dbReference>
<dbReference type="InterPro" id="IPR040750">
    <property type="entry name" value="eIF3m_C_helix"/>
</dbReference>
<dbReference type="OrthoDB" id="10267031at2759"/>
<accession>A0A1Z5K147</accession>
<dbReference type="Pfam" id="PF18005">
    <property type="entry name" value="eIF3m_C_helix"/>
    <property type="match status" value="1"/>
</dbReference>
<comment type="similarity">
    <text evidence="1">Belongs to the CSN7/EIF3M family. CSN7 subfamily.</text>
</comment>
<dbReference type="GO" id="GO:0003743">
    <property type="term" value="F:translation initiation factor activity"/>
    <property type="evidence" value="ECO:0007669"/>
    <property type="project" value="UniProtKB-UniRule"/>
</dbReference>
<dbReference type="InParanoid" id="A0A1Z5K147"/>
<dbReference type="InterPro" id="IPR000717">
    <property type="entry name" value="PCI_dom"/>
</dbReference>
<dbReference type="SMART" id="SM00088">
    <property type="entry name" value="PINT"/>
    <property type="match status" value="1"/>
</dbReference>
<dbReference type="InterPro" id="IPR045237">
    <property type="entry name" value="COPS7/eIF3m"/>
</dbReference>
<feature type="domain" description="PCI" evidence="6">
    <location>
        <begin position="234"/>
        <end position="402"/>
    </location>
</feature>
<keyword evidence="4 5" id="KW-0648">Protein biosynthesis</keyword>
<proteinExistence type="inferred from homology"/>
<evidence type="ECO:0000256" key="2">
    <source>
        <dbReference type="ARBA" id="ARBA00022490"/>
    </source>
</evidence>
<dbReference type="PROSITE" id="PS50250">
    <property type="entry name" value="PCI"/>
    <property type="match status" value="1"/>
</dbReference>
<dbReference type="EMBL" id="BDSP01000141">
    <property type="protein sequence ID" value="GAX20024.1"/>
    <property type="molecule type" value="Genomic_DNA"/>
</dbReference>
<comment type="caution">
    <text evidence="7">The sequence shown here is derived from an EMBL/GenBank/DDBJ whole genome shotgun (WGS) entry which is preliminary data.</text>
</comment>
<protein>
    <recommendedName>
        <fullName evidence="5">Eukaryotic translation initiation factor 3 subunit M</fullName>
        <shortName evidence="5">eIF3m</shortName>
    </recommendedName>
</protein>
<gene>
    <name evidence="7" type="ORF">FisN_1Lh495</name>
</gene>
<evidence type="ECO:0000313" key="8">
    <source>
        <dbReference type="Proteomes" id="UP000198406"/>
    </source>
</evidence>
<evidence type="ECO:0000256" key="1">
    <source>
        <dbReference type="ARBA" id="ARBA00008482"/>
    </source>
</evidence>
<keyword evidence="8" id="KW-1185">Reference proteome</keyword>
<dbReference type="GO" id="GO:0016282">
    <property type="term" value="C:eukaryotic 43S preinitiation complex"/>
    <property type="evidence" value="ECO:0007669"/>
    <property type="project" value="UniProtKB-UniRule"/>
</dbReference>
<dbReference type="GO" id="GO:0033290">
    <property type="term" value="C:eukaryotic 48S preinitiation complex"/>
    <property type="evidence" value="ECO:0007669"/>
    <property type="project" value="UniProtKB-UniRule"/>
</dbReference>
<evidence type="ECO:0000313" key="7">
    <source>
        <dbReference type="EMBL" id="GAX20024.1"/>
    </source>
</evidence>
<evidence type="ECO:0000256" key="3">
    <source>
        <dbReference type="ARBA" id="ARBA00022540"/>
    </source>
</evidence>
<dbReference type="InterPro" id="IPR027528">
    <property type="entry name" value="eIF3m"/>
</dbReference>
<name>A0A1Z5K147_FISSO</name>
<keyword evidence="2 5" id="KW-0963">Cytoplasm</keyword>
<comment type="similarity">
    <text evidence="5">Belongs to the eIF-3 subunit M family.</text>
</comment>
<evidence type="ECO:0000256" key="4">
    <source>
        <dbReference type="ARBA" id="ARBA00022917"/>
    </source>
</evidence>
<comment type="subunit">
    <text evidence="5">Component of the eukaryotic translation initiation factor 3 (eIF-3) complex.</text>
</comment>
<comment type="function">
    <text evidence="5">Component of the eukaryotic translation initiation factor 3 (eIF-3) complex, which is involved in protein synthesis of a specialized repertoire of mRNAs and, together with other initiation factors, stimulates binding of mRNA and methionyl-tRNAi to the 40S ribosome. The eIF-3 complex specifically targets and initiates translation of a subset of mRNAs involved in cell proliferation.</text>
</comment>
<evidence type="ECO:0000256" key="5">
    <source>
        <dbReference type="HAMAP-Rule" id="MF_03012"/>
    </source>
</evidence>
<dbReference type="GO" id="GO:0001732">
    <property type="term" value="P:formation of cytoplasmic translation initiation complex"/>
    <property type="evidence" value="ECO:0007669"/>
    <property type="project" value="UniProtKB-UniRule"/>
</dbReference>
<reference evidence="7 8" key="1">
    <citation type="journal article" date="2015" name="Plant Cell">
        <title>Oil accumulation by the oleaginous diatom Fistulifera solaris as revealed by the genome and transcriptome.</title>
        <authorList>
            <person name="Tanaka T."/>
            <person name="Maeda Y."/>
            <person name="Veluchamy A."/>
            <person name="Tanaka M."/>
            <person name="Abida H."/>
            <person name="Marechal E."/>
            <person name="Bowler C."/>
            <person name="Muto M."/>
            <person name="Sunaga Y."/>
            <person name="Tanaka M."/>
            <person name="Yoshino T."/>
            <person name="Taniguchi T."/>
            <person name="Fukuda Y."/>
            <person name="Nemoto M."/>
            <person name="Matsumoto M."/>
            <person name="Wong P.S."/>
            <person name="Aburatani S."/>
            <person name="Fujibuchi W."/>
        </authorList>
    </citation>
    <scope>NUCLEOTIDE SEQUENCE [LARGE SCALE GENOMIC DNA]</scope>
    <source>
        <strain evidence="7 8">JPCC DA0580</strain>
    </source>
</reference>